<evidence type="ECO:0000256" key="1">
    <source>
        <dbReference type="ARBA" id="ARBA00022942"/>
    </source>
</evidence>
<dbReference type="EMBL" id="BABT02000008">
    <property type="protein sequence ID" value="GAA93641.1"/>
    <property type="molecule type" value="Genomic_DNA"/>
</dbReference>
<dbReference type="HOGENOM" id="CLU_046003_2_1_1"/>
<sequence>MSTPSKSLAEIDTQLAQLVHATSAGAALPPHQSTQAKSAIRDGKIAMATSGLLTLGLSSRAPSQADILHGRNILEYSALYSIRSHDVPSFERFMAQLSPYWTTHRDLQPPSSWRSALIGLSLLQLLAKNEIGRFHTVLETLSGAESTKRSMAKSPNASSLLDEPNVRFPIELERWLMEGSYSKVWLARNSPPLPEAQFFLDQLMGTIRNEIASCGEKAYSVLPLRDAATLLFFSDAEELSDFIKQRPGWSVDQASQCVRFADSAKGIASDASEDLPKQRLIETHLAYARELESIV</sequence>
<evidence type="ECO:0000313" key="4">
    <source>
        <dbReference type="Proteomes" id="UP000009131"/>
    </source>
</evidence>
<dbReference type="STRING" id="764103.G7DST3"/>
<evidence type="ECO:0000259" key="2">
    <source>
        <dbReference type="Pfam" id="PF10075"/>
    </source>
</evidence>
<dbReference type="PANTHER" id="PTHR12387:SF0">
    <property type="entry name" value="26S PROTEASOME NON-ATPASE REGULATORY SUBUNIT 8"/>
    <property type="match status" value="1"/>
</dbReference>
<dbReference type="GO" id="GO:0008541">
    <property type="term" value="C:proteasome regulatory particle, lid subcomplex"/>
    <property type="evidence" value="ECO:0007669"/>
    <property type="project" value="TreeGrafter"/>
</dbReference>
<keyword evidence="4" id="KW-1185">Reference proteome</keyword>
<dbReference type="AlphaFoldDB" id="G7DST3"/>
<comment type="caution">
    <text evidence="3">The sequence shown here is derived from an EMBL/GenBank/DDBJ whole genome shotgun (WGS) entry which is preliminary data.</text>
</comment>
<name>G7DST3_MIXOS</name>
<gene>
    <name evidence="3" type="primary">Mo00285</name>
    <name evidence="3" type="ORF">E5Q_00285</name>
</gene>
<dbReference type="GO" id="GO:0005829">
    <property type="term" value="C:cytosol"/>
    <property type="evidence" value="ECO:0007669"/>
    <property type="project" value="TreeGrafter"/>
</dbReference>
<dbReference type="GO" id="GO:0005634">
    <property type="term" value="C:nucleus"/>
    <property type="evidence" value="ECO:0007669"/>
    <property type="project" value="TreeGrafter"/>
</dbReference>
<feature type="domain" description="CSN8/PSMD8/EIF3K" evidence="2">
    <location>
        <begin position="117"/>
        <end position="262"/>
    </location>
</feature>
<evidence type="ECO:0000313" key="3">
    <source>
        <dbReference type="EMBL" id="GAA93641.1"/>
    </source>
</evidence>
<dbReference type="eggNOG" id="KOG3151">
    <property type="taxonomic scope" value="Eukaryota"/>
</dbReference>
<keyword evidence="1" id="KW-0647">Proteasome</keyword>
<dbReference type="InterPro" id="IPR006746">
    <property type="entry name" value="26S_Psome_Rpn12"/>
</dbReference>
<proteinExistence type="predicted"/>
<dbReference type="PANTHER" id="PTHR12387">
    <property type="entry name" value="26S PROTEASOME NON-ATPASE REGULATORY SUBUNIT 8"/>
    <property type="match status" value="1"/>
</dbReference>
<protein>
    <recommendedName>
        <fullName evidence="2">CSN8/PSMD8/EIF3K domain-containing protein</fullName>
    </recommendedName>
</protein>
<dbReference type="RefSeq" id="XP_014570486.1">
    <property type="nucleotide sequence ID" value="XM_014715000.1"/>
</dbReference>
<dbReference type="OrthoDB" id="8775810at2759"/>
<accession>G7DST3</accession>
<dbReference type="Gene3D" id="1.25.40.990">
    <property type="match status" value="1"/>
</dbReference>
<dbReference type="InterPro" id="IPR033464">
    <property type="entry name" value="CSN8_PSD8_EIF3K"/>
</dbReference>
<reference evidence="3 4" key="2">
    <citation type="journal article" date="2012" name="Open Biol.">
        <title>Characteristics of nucleosomes and linker DNA regions on the genome of the basidiomycete Mixia osmundae revealed by mono- and dinucleosome mapping.</title>
        <authorList>
            <person name="Nishida H."/>
            <person name="Kondo S."/>
            <person name="Matsumoto T."/>
            <person name="Suzuki Y."/>
            <person name="Yoshikawa H."/>
            <person name="Taylor T.D."/>
            <person name="Sugiyama J."/>
        </authorList>
    </citation>
    <scope>NUCLEOTIDE SEQUENCE [LARGE SCALE GENOMIC DNA]</scope>
    <source>
        <strain evidence="4">CBS 9802 / IAM 14324 / JCM 22182 / KY 12970</strain>
    </source>
</reference>
<organism evidence="3 4">
    <name type="scientific">Mixia osmundae (strain CBS 9802 / IAM 14324 / JCM 22182 / KY 12970)</name>
    <dbReference type="NCBI Taxonomy" id="764103"/>
    <lineage>
        <taxon>Eukaryota</taxon>
        <taxon>Fungi</taxon>
        <taxon>Dikarya</taxon>
        <taxon>Basidiomycota</taxon>
        <taxon>Pucciniomycotina</taxon>
        <taxon>Mixiomycetes</taxon>
        <taxon>Mixiales</taxon>
        <taxon>Mixiaceae</taxon>
        <taxon>Mixia</taxon>
    </lineage>
</organism>
<dbReference type="GO" id="GO:0043161">
    <property type="term" value="P:proteasome-mediated ubiquitin-dependent protein catabolic process"/>
    <property type="evidence" value="ECO:0007669"/>
    <property type="project" value="TreeGrafter"/>
</dbReference>
<reference evidence="3 4" key="1">
    <citation type="journal article" date="2011" name="J. Gen. Appl. Microbiol.">
        <title>Draft genome sequencing of the enigmatic basidiomycete Mixia osmundae.</title>
        <authorList>
            <person name="Nishida H."/>
            <person name="Nagatsuka Y."/>
            <person name="Sugiyama J."/>
        </authorList>
    </citation>
    <scope>NUCLEOTIDE SEQUENCE [LARGE SCALE GENOMIC DNA]</scope>
    <source>
        <strain evidence="4">CBS 9802 / IAM 14324 / JCM 22182 / KY 12970</strain>
    </source>
</reference>
<dbReference type="FunCoup" id="G7DST3">
    <property type="interactions" value="548"/>
</dbReference>
<dbReference type="Proteomes" id="UP000009131">
    <property type="component" value="Unassembled WGS sequence"/>
</dbReference>
<dbReference type="OMA" id="HIMDGYF"/>
<dbReference type="Pfam" id="PF10075">
    <property type="entry name" value="CSN8_PSD8_EIF3K"/>
    <property type="match status" value="1"/>
</dbReference>
<dbReference type="InParanoid" id="G7DST3"/>